<dbReference type="GO" id="GO:0005524">
    <property type="term" value="F:ATP binding"/>
    <property type="evidence" value="ECO:0007669"/>
    <property type="project" value="UniProtKB-KW"/>
</dbReference>
<dbReference type="InterPro" id="IPR004358">
    <property type="entry name" value="Sig_transdc_His_kin-like_C"/>
</dbReference>
<feature type="transmembrane region" description="Helical" evidence="9">
    <location>
        <begin position="65"/>
        <end position="85"/>
    </location>
</feature>
<dbReference type="InterPro" id="IPR013767">
    <property type="entry name" value="PAS_fold"/>
</dbReference>
<dbReference type="SMART" id="SM00388">
    <property type="entry name" value="HisKA"/>
    <property type="match status" value="1"/>
</dbReference>
<comment type="catalytic activity">
    <reaction evidence="1">
        <text>ATP + protein L-histidine = ADP + protein N-phospho-L-histidine.</text>
        <dbReference type="EC" id="2.7.13.3"/>
    </reaction>
</comment>
<evidence type="ECO:0000256" key="4">
    <source>
        <dbReference type="ARBA" id="ARBA00022679"/>
    </source>
</evidence>
<evidence type="ECO:0000313" key="13">
    <source>
        <dbReference type="Proteomes" id="UP000315525"/>
    </source>
</evidence>
<dbReference type="InterPro" id="IPR003661">
    <property type="entry name" value="HisK_dim/P_dom"/>
</dbReference>
<feature type="transmembrane region" description="Helical" evidence="9">
    <location>
        <begin position="238"/>
        <end position="260"/>
    </location>
</feature>
<dbReference type="PANTHER" id="PTHR43065">
    <property type="entry name" value="SENSOR HISTIDINE KINASE"/>
    <property type="match status" value="1"/>
</dbReference>
<dbReference type="InterPro" id="IPR005467">
    <property type="entry name" value="His_kinase_dom"/>
</dbReference>
<dbReference type="InterPro" id="IPR036890">
    <property type="entry name" value="HATPase_C_sf"/>
</dbReference>
<feature type="domain" description="PAS" evidence="11">
    <location>
        <begin position="318"/>
        <end position="371"/>
    </location>
</feature>
<keyword evidence="5" id="KW-0547">Nucleotide-binding</keyword>
<dbReference type="Pfam" id="PF00512">
    <property type="entry name" value="HisKA"/>
    <property type="match status" value="1"/>
</dbReference>
<evidence type="ECO:0000313" key="12">
    <source>
        <dbReference type="EMBL" id="TET43975.1"/>
    </source>
</evidence>
<dbReference type="GO" id="GO:0006355">
    <property type="term" value="P:regulation of DNA-templated transcription"/>
    <property type="evidence" value="ECO:0007669"/>
    <property type="project" value="InterPro"/>
</dbReference>
<dbReference type="SUPFAM" id="SSF47384">
    <property type="entry name" value="Homodimeric domain of signal transducing histidine kinase"/>
    <property type="match status" value="1"/>
</dbReference>
<dbReference type="PROSITE" id="PS50112">
    <property type="entry name" value="PAS"/>
    <property type="match status" value="1"/>
</dbReference>
<evidence type="ECO:0000256" key="5">
    <source>
        <dbReference type="ARBA" id="ARBA00022741"/>
    </source>
</evidence>
<dbReference type="AlphaFoldDB" id="A0A523UNE9"/>
<comment type="caution">
    <text evidence="12">The sequence shown here is derived from an EMBL/GenBank/DDBJ whole genome shotgun (WGS) entry which is preliminary data.</text>
</comment>
<proteinExistence type="predicted"/>
<accession>A0A523UNE9</accession>
<organism evidence="12 13">
    <name type="scientific">candidate division TA06 bacterium</name>
    <dbReference type="NCBI Taxonomy" id="2250710"/>
    <lineage>
        <taxon>Bacteria</taxon>
        <taxon>Bacteria division TA06</taxon>
    </lineage>
</organism>
<keyword evidence="3" id="KW-0597">Phosphoprotein</keyword>
<dbReference type="InterPro" id="IPR036097">
    <property type="entry name" value="HisK_dim/P_sf"/>
</dbReference>
<dbReference type="GO" id="GO:0000155">
    <property type="term" value="F:phosphorelay sensor kinase activity"/>
    <property type="evidence" value="ECO:0007669"/>
    <property type="project" value="InterPro"/>
</dbReference>
<evidence type="ECO:0000256" key="2">
    <source>
        <dbReference type="ARBA" id="ARBA00012438"/>
    </source>
</evidence>
<evidence type="ECO:0000256" key="7">
    <source>
        <dbReference type="ARBA" id="ARBA00022840"/>
    </source>
</evidence>
<dbReference type="SUPFAM" id="SSF55874">
    <property type="entry name" value="ATPase domain of HSP90 chaperone/DNA topoisomerase II/histidine kinase"/>
    <property type="match status" value="1"/>
</dbReference>
<keyword evidence="9" id="KW-0812">Transmembrane</keyword>
<dbReference type="CDD" id="cd00082">
    <property type="entry name" value="HisKA"/>
    <property type="match status" value="1"/>
</dbReference>
<dbReference type="EMBL" id="SOJN01000142">
    <property type="protein sequence ID" value="TET43975.1"/>
    <property type="molecule type" value="Genomic_DNA"/>
</dbReference>
<reference evidence="12 13" key="1">
    <citation type="submission" date="2019-03" db="EMBL/GenBank/DDBJ databases">
        <title>Metabolic potential of uncultured bacteria and archaea associated with petroleum seepage in deep-sea sediments.</title>
        <authorList>
            <person name="Dong X."/>
            <person name="Hubert C."/>
        </authorList>
    </citation>
    <scope>NUCLEOTIDE SEQUENCE [LARGE SCALE GENOMIC DNA]</scope>
    <source>
        <strain evidence="12">E44_bin18</strain>
    </source>
</reference>
<dbReference type="EC" id="2.7.13.3" evidence="2"/>
<dbReference type="Proteomes" id="UP000315525">
    <property type="component" value="Unassembled WGS sequence"/>
</dbReference>
<dbReference type="Gene3D" id="1.10.287.130">
    <property type="match status" value="1"/>
</dbReference>
<evidence type="ECO:0000256" key="9">
    <source>
        <dbReference type="SAM" id="Phobius"/>
    </source>
</evidence>
<dbReference type="PANTHER" id="PTHR43065:SF10">
    <property type="entry name" value="PEROXIDE STRESS-ACTIVATED HISTIDINE KINASE MAK3"/>
    <property type="match status" value="1"/>
</dbReference>
<evidence type="ECO:0000256" key="1">
    <source>
        <dbReference type="ARBA" id="ARBA00000085"/>
    </source>
</evidence>
<keyword evidence="6" id="KW-0418">Kinase</keyword>
<dbReference type="NCBIfam" id="TIGR00229">
    <property type="entry name" value="sensory_box"/>
    <property type="match status" value="1"/>
</dbReference>
<dbReference type="InterPro" id="IPR035965">
    <property type="entry name" value="PAS-like_dom_sf"/>
</dbReference>
<name>A0A523UNE9_UNCT6</name>
<evidence type="ECO:0000256" key="3">
    <source>
        <dbReference type="ARBA" id="ARBA00022553"/>
    </source>
</evidence>
<evidence type="ECO:0000256" key="6">
    <source>
        <dbReference type="ARBA" id="ARBA00022777"/>
    </source>
</evidence>
<dbReference type="InterPro" id="IPR000014">
    <property type="entry name" value="PAS"/>
</dbReference>
<dbReference type="Gene3D" id="3.30.450.20">
    <property type="entry name" value="PAS domain"/>
    <property type="match status" value="1"/>
</dbReference>
<evidence type="ECO:0000259" key="10">
    <source>
        <dbReference type="PROSITE" id="PS50109"/>
    </source>
</evidence>
<evidence type="ECO:0000256" key="8">
    <source>
        <dbReference type="ARBA" id="ARBA00023012"/>
    </source>
</evidence>
<sequence>MPGRCNKRIRLRHEQMPFPVEDIRQKAGHRGVHLWDLCQGLPCQEGGRMRRPGSVGIGFEASTRLFVLLLVVFLLLVDVGLYYALSRLENVMVDEFDRRLLVSSVMVKERLEISSLRALLQGKGGEEPARLLRKSLRSAALRSRLLRATIIDKEYRVLLDSRIIEHPATVKLVEEDFPDLDPVWSGEDLFANVKSEGPLWTRYLFSPLSDGQKVYAVLAIGSDFSLHRRLLRMARSYMVVRILGMVSVVGVALFFVVSVLRPFRRLKETAEVIRHEADGEEDSEFIISTFQRVIEDLRKKEAELGRLYAEQKSKAESLEEYNRYILSSMSGGVISADSGGSLVTFNRAAGEMLGIETEGAVGRPYLKVLLHRTLTEMLKGALNSGRIRKDVEIEVARGNVQSTLRLSSSVLRGARGEILGAALLLTDITELKRLQENILLKEKLASLGEMSAGIAHQFKNSVGSIIGFANLLKKKGSSIQTIDKIIKESMMLNDVVESFLSFARPAEVNPSVVDLGALIEEILEPLHEEMRNRGIDRNVSFGVSSLNIVGDAVLLKQAFANLLRNGIDAMPDGGSLSIDSVQNGQMAVVKIRDTGRGIPKEKISQVFTPFFSLTQGGVGLGLPIAHKIITSHRGSIEIESEEGVGTTVTVHLPKEEGANG</sequence>
<dbReference type="InterPro" id="IPR003594">
    <property type="entry name" value="HATPase_dom"/>
</dbReference>
<dbReference type="Pfam" id="PF02518">
    <property type="entry name" value="HATPase_c"/>
    <property type="match status" value="1"/>
</dbReference>
<dbReference type="Pfam" id="PF00989">
    <property type="entry name" value="PAS"/>
    <property type="match status" value="1"/>
</dbReference>
<dbReference type="Gene3D" id="3.30.565.10">
    <property type="entry name" value="Histidine kinase-like ATPase, C-terminal domain"/>
    <property type="match status" value="1"/>
</dbReference>
<keyword evidence="4" id="KW-0808">Transferase</keyword>
<feature type="domain" description="Histidine kinase" evidence="10">
    <location>
        <begin position="453"/>
        <end position="656"/>
    </location>
</feature>
<keyword evidence="9" id="KW-1133">Transmembrane helix</keyword>
<dbReference type="PRINTS" id="PR00344">
    <property type="entry name" value="BCTRLSENSOR"/>
</dbReference>
<dbReference type="PROSITE" id="PS50109">
    <property type="entry name" value="HIS_KIN"/>
    <property type="match status" value="1"/>
</dbReference>
<evidence type="ECO:0000259" key="11">
    <source>
        <dbReference type="PROSITE" id="PS50112"/>
    </source>
</evidence>
<keyword evidence="7" id="KW-0067">ATP-binding</keyword>
<dbReference type="SUPFAM" id="SSF55785">
    <property type="entry name" value="PYP-like sensor domain (PAS domain)"/>
    <property type="match status" value="1"/>
</dbReference>
<keyword evidence="9" id="KW-0472">Membrane</keyword>
<gene>
    <name evidence="12" type="ORF">E3J62_11555</name>
</gene>
<keyword evidence="8" id="KW-0902">Two-component regulatory system</keyword>
<protein>
    <recommendedName>
        <fullName evidence="2">histidine kinase</fullName>
        <ecNumber evidence="2">2.7.13.3</ecNumber>
    </recommendedName>
</protein>
<dbReference type="SMART" id="SM00387">
    <property type="entry name" value="HATPase_c"/>
    <property type="match status" value="1"/>
</dbReference>